<evidence type="ECO:0000313" key="2">
    <source>
        <dbReference type="EMBL" id="ASW50665.1"/>
    </source>
</evidence>
<reference evidence="2" key="1">
    <citation type="submission" date="2016-08" db="EMBL/GenBank/DDBJ databases">
        <title>Streptococcus suis SRD478 Genome sequencing and assembly.</title>
        <authorList>
            <person name="Nicholson T.L."/>
            <person name="Bayles D.O."/>
            <person name="Shore S.M."/>
        </authorList>
    </citation>
    <scope>NUCLEOTIDE SEQUENCE [LARGE SCALE GENOMIC DNA]</scope>
    <source>
        <strain evidence="2">SRD478</strain>
        <plasmid evidence="2">pSRD478</plasmid>
    </source>
</reference>
<keyword evidence="2" id="KW-0614">Plasmid</keyword>
<gene>
    <name evidence="2" type="ORF">A7J08_10045</name>
</gene>
<accession>A0A3Q8BK77</accession>
<feature type="region of interest" description="Disordered" evidence="1">
    <location>
        <begin position="1"/>
        <end position="56"/>
    </location>
</feature>
<organism evidence="2">
    <name type="scientific">Streptococcus suis</name>
    <dbReference type="NCBI Taxonomy" id="1307"/>
    <lineage>
        <taxon>Bacteria</taxon>
        <taxon>Bacillati</taxon>
        <taxon>Bacillota</taxon>
        <taxon>Bacilli</taxon>
        <taxon>Lactobacillales</taxon>
        <taxon>Streptococcaceae</taxon>
        <taxon>Streptococcus</taxon>
    </lineage>
</organism>
<geneLocation type="plasmid" evidence="2">
    <name>pSRD478</name>
</geneLocation>
<feature type="compositionally biased region" description="Polar residues" evidence="1">
    <location>
        <begin position="35"/>
        <end position="52"/>
    </location>
</feature>
<dbReference type="EMBL" id="CP017089">
    <property type="protein sequence ID" value="ASW50665.1"/>
    <property type="molecule type" value="Genomic_DNA"/>
</dbReference>
<sequence length="112" mass="12719">MAFAGFQPFTATKNAEGTIRDFPDNQEAAPLPEANDSQPLNDLSPDQTQPQPLTKIKRGPMVVWGLYSPKLKAVPHPCHLMTPLSKLLPVTRRYPLIKQYGRFTPQSRFFRR</sequence>
<protein>
    <submittedName>
        <fullName evidence="2">Uncharacterized protein</fullName>
    </submittedName>
</protein>
<name>A0A3Q8BK77_STRSU</name>
<dbReference type="AlphaFoldDB" id="A0A3Q8BK77"/>
<proteinExistence type="predicted"/>
<evidence type="ECO:0000256" key="1">
    <source>
        <dbReference type="SAM" id="MobiDB-lite"/>
    </source>
</evidence>